<dbReference type="SUPFAM" id="SSF53822">
    <property type="entry name" value="Periplasmic binding protein-like I"/>
    <property type="match status" value="1"/>
</dbReference>
<dbReference type="PROSITE" id="PS50932">
    <property type="entry name" value="HTH_LACI_2"/>
    <property type="match status" value="1"/>
</dbReference>
<dbReference type="SUPFAM" id="SSF47413">
    <property type="entry name" value="lambda repressor-like DNA-binding domains"/>
    <property type="match status" value="1"/>
</dbReference>
<accession>A0A1M6EA18</accession>
<evidence type="ECO:0000256" key="2">
    <source>
        <dbReference type="ARBA" id="ARBA00023125"/>
    </source>
</evidence>
<dbReference type="InterPro" id="IPR028082">
    <property type="entry name" value="Peripla_BP_I"/>
</dbReference>
<dbReference type="CDD" id="cd01392">
    <property type="entry name" value="HTH_LacI"/>
    <property type="match status" value="1"/>
</dbReference>
<dbReference type="InterPro" id="IPR000843">
    <property type="entry name" value="HTH_LacI"/>
</dbReference>
<sequence length="358" mass="40533">MDLSVYFSINCILILKIVLMEITTLKDIASKLGISVATVSKALKDYPDVNKDTKKKVLHMANKLNYTPNQLAVNLRTKQTKTIGVIIPTTVHHFFSKVIDGVIAEAEKKGYLVIILQSDEKLFLEKLHVNLLIDKRVDGILMSLSNKTNEFVHLKKIISRNIPLVLFDKVEPSIACSKVRIDDQKAAYDAVSHLIKKGYRKIAHFRGDLNPKISNDRFEGYRKALLDHQIPYDPSLVYICNNNKDFEDGYQNAQKLIKEHKDVDAIFAITDLVAVGIIKYFNELSIKIPDDIAVVGFSNWFMSSVVTPTLTTVDQPAYKIGKTATEILLEEIELLHQEQPITHKEVILPTHLILRESS</sequence>
<evidence type="ECO:0000313" key="5">
    <source>
        <dbReference type="EMBL" id="SHI82128.1"/>
    </source>
</evidence>
<evidence type="ECO:0000259" key="4">
    <source>
        <dbReference type="PROSITE" id="PS50932"/>
    </source>
</evidence>
<protein>
    <submittedName>
        <fullName evidence="5">Transcriptional regulator, LacI family</fullName>
    </submittedName>
</protein>
<dbReference type="Pfam" id="PF13377">
    <property type="entry name" value="Peripla_BP_3"/>
    <property type="match status" value="1"/>
</dbReference>
<dbReference type="InterPro" id="IPR046335">
    <property type="entry name" value="LacI/GalR-like_sensor"/>
</dbReference>
<dbReference type="Gene3D" id="1.10.260.40">
    <property type="entry name" value="lambda repressor-like DNA-binding domains"/>
    <property type="match status" value="1"/>
</dbReference>
<dbReference type="Gene3D" id="3.40.50.2300">
    <property type="match status" value="2"/>
</dbReference>
<feature type="domain" description="HTH lacI-type" evidence="4">
    <location>
        <begin position="23"/>
        <end position="77"/>
    </location>
</feature>
<evidence type="ECO:0000256" key="3">
    <source>
        <dbReference type="ARBA" id="ARBA00023163"/>
    </source>
</evidence>
<dbReference type="EMBL" id="FQYP01000003">
    <property type="protein sequence ID" value="SHI82128.1"/>
    <property type="molecule type" value="Genomic_DNA"/>
</dbReference>
<dbReference type="PANTHER" id="PTHR30146:SF109">
    <property type="entry name" value="HTH-TYPE TRANSCRIPTIONAL REGULATOR GALS"/>
    <property type="match status" value="1"/>
</dbReference>
<dbReference type="Proteomes" id="UP000184432">
    <property type="component" value="Unassembled WGS sequence"/>
</dbReference>
<keyword evidence="2" id="KW-0238">DNA-binding</keyword>
<dbReference type="SMART" id="SM00354">
    <property type="entry name" value="HTH_LACI"/>
    <property type="match status" value="1"/>
</dbReference>
<reference evidence="6" key="1">
    <citation type="submission" date="2016-11" db="EMBL/GenBank/DDBJ databases">
        <authorList>
            <person name="Varghese N."/>
            <person name="Submissions S."/>
        </authorList>
    </citation>
    <scope>NUCLEOTIDE SEQUENCE [LARGE SCALE GENOMIC DNA]</scope>
    <source>
        <strain evidence="6">DSM 22623</strain>
    </source>
</reference>
<evidence type="ECO:0000313" key="6">
    <source>
        <dbReference type="Proteomes" id="UP000184432"/>
    </source>
</evidence>
<keyword evidence="3" id="KW-0804">Transcription</keyword>
<dbReference type="CDD" id="cd06267">
    <property type="entry name" value="PBP1_LacI_sugar_binding-like"/>
    <property type="match status" value="1"/>
</dbReference>
<proteinExistence type="predicted"/>
<evidence type="ECO:0000256" key="1">
    <source>
        <dbReference type="ARBA" id="ARBA00023015"/>
    </source>
</evidence>
<name>A0A1M6EA18_9FLAO</name>
<organism evidence="5 6">
    <name type="scientific">Aquimarina spongiae</name>
    <dbReference type="NCBI Taxonomy" id="570521"/>
    <lineage>
        <taxon>Bacteria</taxon>
        <taxon>Pseudomonadati</taxon>
        <taxon>Bacteroidota</taxon>
        <taxon>Flavobacteriia</taxon>
        <taxon>Flavobacteriales</taxon>
        <taxon>Flavobacteriaceae</taxon>
        <taxon>Aquimarina</taxon>
    </lineage>
</organism>
<keyword evidence="1" id="KW-0805">Transcription regulation</keyword>
<dbReference type="PANTHER" id="PTHR30146">
    <property type="entry name" value="LACI-RELATED TRANSCRIPTIONAL REPRESSOR"/>
    <property type="match status" value="1"/>
</dbReference>
<gene>
    <name evidence="5" type="ORF">SAMN04488508_103295</name>
</gene>
<keyword evidence="6" id="KW-1185">Reference proteome</keyword>
<dbReference type="GO" id="GO:0000976">
    <property type="term" value="F:transcription cis-regulatory region binding"/>
    <property type="evidence" value="ECO:0007669"/>
    <property type="project" value="TreeGrafter"/>
</dbReference>
<dbReference type="AlphaFoldDB" id="A0A1M6EA18"/>
<dbReference type="Pfam" id="PF00356">
    <property type="entry name" value="LacI"/>
    <property type="match status" value="1"/>
</dbReference>
<dbReference type="GO" id="GO:0003700">
    <property type="term" value="F:DNA-binding transcription factor activity"/>
    <property type="evidence" value="ECO:0007669"/>
    <property type="project" value="TreeGrafter"/>
</dbReference>
<dbReference type="STRING" id="570521.SAMN04488508_103295"/>
<dbReference type="InterPro" id="IPR010982">
    <property type="entry name" value="Lambda_DNA-bd_dom_sf"/>
</dbReference>